<dbReference type="SUPFAM" id="SSF52949">
    <property type="entry name" value="Macro domain-like"/>
    <property type="match status" value="1"/>
</dbReference>
<dbReference type="GO" id="GO:0140291">
    <property type="term" value="P:peptidyl-glutamate ADP-deribosylation"/>
    <property type="evidence" value="ECO:0007669"/>
    <property type="project" value="TreeGrafter"/>
</dbReference>
<dbReference type="InterPro" id="IPR043472">
    <property type="entry name" value="Macro_dom-like"/>
</dbReference>
<dbReference type="RefSeq" id="WP_162645865.1">
    <property type="nucleotide sequence ID" value="NZ_CP048288.1"/>
</dbReference>
<accession>A0A6C0PBF9</accession>
<dbReference type="AlphaFoldDB" id="A0A6C0PBF9"/>
<organism evidence="1 2">
    <name type="scientific">Paenibacillus rhizovicinus</name>
    <dbReference type="NCBI Taxonomy" id="2704463"/>
    <lineage>
        <taxon>Bacteria</taxon>
        <taxon>Bacillati</taxon>
        <taxon>Bacillota</taxon>
        <taxon>Bacilli</taxon>
        <taxon>Bacillales</taxon>
        <taxon>Paenibacillaceae</taxon>
        <taxon>Paenibacillus</taxon>
    </lineage>
</organism>
<sequence>MIKHMKGNLLLSDCNIIGHQANCFSTMGSGIAHQIAKMYPIARNSDTNYPAQPRDRLGSCSYAVCKHEMGEGRIAVFNLYGQYDYGRENKTYTNYQGLRSALNKMMQFVQLLEEREVIPNPKIGLPYRIGAGLARGQWTIIESMIKEVSDFHGRTIYLYEL</sequence>
<keyword evidence="1" id="KW-0614">Plasmid</keyword>
<reference evidence="1 2" key="1">
    <citation type="submission" date="2020-02" db="EMBL/GenBank/DDBJ databases">
        <title>Paenibacillus sp. nov., isolated from rhizosphere soil of tomato.</title>
        <authorList>
            <person name="Weon H.-Y."/>
            <person name="Lee S.A."/>
        </authorList>
    </citation>
    <scope>NUCLEOTIDE SEQUENCE [LARGE SCALE GENOMIC DNA]</scope>
    <source>
        <strain evidence="1 2">14171R-81</strain>
        <plasmid evidence="1 2">unnamed2</plasmid>
    </source>
</reference>
<dbReference type="InterPro" id="IPR050892">
    <property type="entry name" value="ADP-ribose_metab_enzymes"/>
</dbReference>
<proteinExistence type="predicted"/>
<evidence type="ECO:0008006" key="3">
    <source>
        <dbReference type="Google" id="ProtNLM"/>
    </source>
</evidence>
<geneLocation type="plasmid" evidence="1 2">
    <name>unnamed2</name>
</geneLocation>
<gene>
    <name evidence="1" type="ORF">GZH47_33095</name>
</gene>
<dbReference type="KEGG" id="prz:GZH47_33095"/>
<evidence type="ECO:0000313" key="1">
    <source>
        <dbReference type="EMBL" id="QHW35731.1"/>
    </source>
</evidence>
<dbReference type="Gene3D" id="3.40.220.10">
    <property type="entry name" value="Leucine Aminopeptidase, subunit E, domain 1"/>
    <property type="match status" value="1"/>
</dbReference>
<evidence type="ECO:0000313" key="2">
    <source>
        <dbReference type="Proteomes" id="UP000479114"/>
    </source>
</evidence>
<dbReference type="EMBL" id="CP048288">
    <property type="protein sequence ID" value="QHW35731.1"/>
    <property type="molecule type" value="Genomic_DNA"/>
</dbReference>
<protein>
    <recommendedName>
        <fullName evidence="3">Macro domain-containing protein</fullName>
    </recommendedName>
</protein>
<name>A0A6C0PBF9_9BACL</name>
<dbReference type="PANTHER" id="PTHR12521">
    <property type="entry name" value="PROTEIN C6ORF130"/>
    <property type="match status" value="1"/>
</dbReference>
<dbReference type="Proteomes" id="UP000479114">
    <property type="component" value="Plasmid unnamed2"/>
</dbReference>
<dbReference type="PANTHER" id="PTHR12521:SF0">
    <property type="entry name" value="ADP-RIBOSE GLYCOHYDROLASE OARD1"/>
    <property type="match status" value="1"/>
</dbReference>
<keyword evidence="2" id="KW-1185">Reference proteome</keyword>